<dbReference type="EMBL" id="LAZR01001744">
    <property type="protein sequence ID" value="KKN39772.1"/>
    <property type="molecule type" value="Genomic_DNA"/>
</dbReference>
<proteinExistence type="predicted"/>
<protein>
    <submittedName>
        <fullName evidence="1">Uncharacterized protein</fullName>
    </submittedName>
</protein>
<evidence type="ECO:0000313" key="1">
    <source>
        <dbReference type="EMBL" id="KKN39772.1"/>
    </source>
</evidence>
<dbReference type="AlphaFoldDB" id="A0A0F9QS15"/>
<name>A0A0F9QS15_9ZZZZ</name>
<sequence length="72" mass="8208">MTDRIKGVYVALDKDYRVDDAEAILDAIKMVKGVLDVTGDIVDFDDWNNRARIRIELSGKLWEVLHDTKEGS</sequence>
<reference evidence="1" key="1">
    <citation type="journal article" date="2015" name="Nature">
        <title>Complex archaea that bridge the gap between prokaryotes and eukaryotes.</title>
        <authorList>
            <person name="Spang A."/>
            <person name="Saw J.H."/>
            <person name="Jorgensen S.L."/>
            <person name="Zaremba-Niedzwiedzka K."/>
            <person name="Martijn J."/>
            <person name="Lind A.E."/>
            <person name="van Eijk R."/>
            <person name="Schleper C."/>
            <person name="Guy L."/>
            <person name="Ettema T.J."/>
        </authorList>
    </citation>
    <scope>NUCLEOTIDE SEQUENCE</scope>
</reference>
<comment type="caution">
    <text evidence="1">The sequence shown here is derived from an EMBL/GenBank/DDBJ whole genome shotgun (WGS) entry which is preliminary data.</text>
</comment>
<gene>
    <name evidence="1" type="ORF">LCGC14_0740120</name>
</gene>
<organism evidence="1">
    <name type="scientific">marine sediment metagenome</name>
    <dbReference type="NCBI Taxonomy" id="412755"/>
    <lineage>
        <taxon>unclassified sequences</taxon>
        <taxon>metagenomes</taxon>
        <taxon>ecological metagenomes</taxon>
    </lineage>
</organism>
<accession>A0A0F9QS15</accession>